<dbReference type="Proteomes" id="UP000273786">
    <property type="component" value="Unassembled WGS sequence"/>
</dbReference>
<accession>A0A3P3EWV1</accession>
<dbReference type="GO" id="GO:0005886">
    <property type="term" value="C:plasma membrane"/>
    <property type="evidence" value="ECO:0007669"/>
    <property type="project" value="UniProtKB-SubCell"/>
</dbReference>
<evidence type="ECO:0000256" key="4">
    <source>
        <dbReference type="ARBA" id="ARBA00022692"/>
    </source>
</evidence>
<organism evidence="9 10">
    <name type="scientific">Mesorhizobium tamadayense</name>
    <dbReference type="NCBI Taxonomy" id="425306"/>
    <lineage>
        <taxon>Bacteria</taxon>
        <taxon>Pseudomonadati</taxon>
        <taxon>Pseudomonadota</taxon>
        <taxon>Alphaproteobacteria</taxon>
        <taxon>Hyphomicrobiales</taxon>
        <taxon>Phyllobacteriaceae</taxon>
        <taxon>Mesorhizobium</taxon>
    </lineage>
</organism>
<keyword evidence="10" id="KW-1185">Reference proteome</keyword>
<feature type="transmembrane region" description="Helical" evidence="7">
    <location>
        <begin position="155"/>
        <end position="180"/>
    </location>
</feature>
<feature type="transmembrane region" description="Helical" evidence="7">
    <location>
        <begin position="261"/>
        <end position="283"/>
    </location>
</feature>
<feature type="transmembrane region" description="Helical" evidence="7">
    <location>
        <begin position="107"/>
        <end position="128"/>
    </location>
</feature>
<dbReference type="InterPro" id="IPR000515">
    <property type="entry name" value="MetI-like"/>
</dbReference>
<evidence type="ECO:0000256" key="1">
    <source>
        <dbReference type="ARBA" id="ARBA00004651"/>
    </source>
</evidence>
<dbReference type="EMBL" id="RQXT01000068">
    <property type="protein sequence ID" value="RRH90823.1"/>
    <property type="molecule type" value="Genomic_DNA"/>
</dbReference>
<feature type="transmembrane region" description="Helical" evidence="7">
    <location>
        <begin position="201"/>
        <end position="226"/>
    </location>
</feature>
<dbReference type="OrthoDB" id="7939379at2"/>
<evidence type="ECO:0000256" key="3">
    <source>
        <dbReference type="ARBA" id="ARBA00022475"/>
    </source>
</evidence>
<keyword evidence="4 7" id="KW-0812">Transmembrane</keyword>
<dbReference type="GO" id="GO:0055085">
    <property type="term" value="P:transmembrane transport"/>
    <property type="evidence" value="ECO:0007669"/>
    <property type="project" value="InterPro"/>
</dbReference>
<evidence type="ECO:0000256" key="6">
    <source>
        <dbReference type="ARBA" id="ARBA00023136"/>
    </source>
</evidence>
<proteinExistence type="inferred from homology"/>
<evidence type="ECO:0000313" key="10">
    <source>
        <dbReference type="Proteomes" id="UP000273786"/>
    </source>
</evidence>
<dbReference type="Pfam" id="PF00528">
    <property type="entry name" value="BPD_transp_1"/>
    <property type="match status" value="1"/>
</dbReference>
<keyword evidence="5 7" id="KW-1133">Transmembrane helix</keyword>
<sequence>MSRFWRRNRHWLTPVLFLLPGLILFGSVILAASVETIWISLHAWDGIGQKTWVGLANYLELADDPQFYVSLKNNVIWLLIFMLAPPVGLALALIVNQQIRGMRILKSLFFIPLVLATVTVGVVFGWVYDPNFGLLQLFFGVFGSTAPALLSDENFVTFAVAAAGLWPQIAFCMVLFLAGLNNLNDDLIAAGRVDGARGWRMLRHVVLPQLSQVGFIAIAVTVIGALRSFDMVAVMTNGGPYGSSTVLAYQMYEESIFSYRFGYGAAIATVLFVIMIAFIAWYLHGLVKAERSNA</sequence>
<keyword evidence="2 7" id="KW-0813">Transport</keyword>
<evidence type="ECO:0000313" key="9">
    <source>
        <dbReference type="EMBL" id="RRH90823.1"/>
    </source>
</evidence>
<evidence type="ECO:0000256" key="2">
    <source>
        <dbReference type="ARBA" id="ARBA00022448"/>
    </source>
</evidence>
<feature type="transmembrane region" description="Helical" evidence="7">
    <location>
        <begin position="75"/>
        <end position="95"/>
    </location>
</feature>
<dbReference type="PROSITE" id="PS50928">
    <property type="entry name" value="ABC_TM1"/>
    <property type="match status" value="1"/>
</dbReference>
<dbReference type="CDD" id="cd06261">
    <property type="entry name" value="TM_PBP2"/>
    <property type="match status" value="1"/>
</dbReference>
<reference evidence="9 10" key="1">
    <citation type="submission" date="2018-11" db="EMBL/GenBank/DDBJ databases">
        <title>the genome of Mesorhizobium tamadayense DSM 28320.</title>
        <authorList>
            <person name="Gao J."/>
        </authorList>
    </citation>
    <scope>NUCLEOTIDE SEQUENCE [LARGE SCALE GENOMIC DNA]</scope>
    <source>
        <strain evidence="9 10">DSM 28320</strain>
    </source>
</reference>
<feature type="domain" description="ABC transmembrane type-1" evidence="8">
    <location>
        <begin position="70"/>
        <end position="284"/>
    </location>
</feature>
<dbReference type="SUPFAM" id="SSF161098">
    <property type="entry name" value="MetI-like"/>
    <property type="match status" value="1"/>
</dbReference>
<protein>
    <submittedName>
        <fullName evidence="9">Sugar ABC transporter permease</fullName>
    </submittedName>
</protein>
<dbReference type="PANTHER" id="PTHR30193:SF42">
    <property type="entry name" value="ABC TRANSPORTER PERMEASE PROTEIN"/>
    <property type="match status" value="1"/>
</dbReference>
<dbReference type="InterPro" id="IPR051393">
    <property type="entry name" value="ABC_transporter_permease"/>
</dbReference>
<comment type="caution">
    <text evidence="9">The sequence shown here is derived from an EMBL/GenBank/DDBJ whole genome shotgun (WGS) entry which is preliminary data.</text>
</comment>
<comment type="similarity">
    <text evidence="7">Belongs to the binding-protein-dependent transport system permease family.</text>
</comment>
<evidence type="ECO:0000259" key="8">
    <source>
        <dbReference type="PROSITE" id="PS50928"/>
    </source>
</evidence>
<evidence type="ECO:0000256" key="7">
    <source>
        <dbReference type="RuleBase" id="RU363032"/>
    </source>
</evidence>
<gene>
    <name evidence="9" type="ORF">EH240_32875</name>
</gene>
<dbReference type="Gene3D" id="1.10.3720.10">
    <property type="entry name" value="MetI-like"/>
    <property type="match status" value="1"/>
</dbReference>
<comment type="subcellular location">
    <subcellularLocation>
        <location evidence="1 7">Cell membrane</location>
        <topology evidence="1 7">Multi-pass membrane protein</topology>
    </subcellularLocation>
</comment>
<name>A0A3P3EWV1_9HYPH</name>
<keyword evidence="6 7" id="KW-0472">Membrane</keyword>
<keyword evidence="3" id="KW-1003">Cell membrane</keyword>
<dbReference type="AlphaFoldDB" id="A0A3P3EWV1"/>
<dbReference type="RefSeq" id="WP_125006360.1">
    <property type="nucleotide sequence ID" value="NZ_RQXT01000068.1"/>
</dbReference>
<dbReference type="InterPro" id="IPR035906">
    <property type="entry name" value="MetI-like_sf"/>
</dbReference>
<dbReference type="PANTHER" id="PTHR30193">
    <property type="entry name" value="ABC TRANSPORTER PERMEASE PROTEIN"/>
    <property type="match status" value="1"/>
</dbReference>
<evidence type="ECO:0000256" key="5">
    <source>
        <dbReference type="ARBA" id="ARBA00022989"/>
    </source>
</evidence>